<dbReference type="Proteomes" id="UP000320475">
    <property type="component" value="Unassembled WGS sequence"/>
</dbReference>
<evidence type="ECO:0000256" key="7">
    <source>
        <dbReference type="ARBA" id="ARBA00023273"/>
    </source>
</evidence>
<proteinExistence type="inferred from homology"/>
<dbReference type="SUPFAM" id="SSF48452">
    <property type="entry name" value="TPR-like"/>
    <property type="match status" value="2"/>
</dbReference>
<comment type="caution">
    <text evidence="8">The sequence shown here is derived from an EMBL/GenBank/DDBJ whole genome shotgun (WGS) entry which is preliminary data.</text>
</comment>
<reference evidence="8 9" key="1">
    <citation type="journal article" date="2019" name="Sci. Rep.">
        <title>Comparative genomics of chytrid fungi reveal insights into the obligate biotrophic and pathogenic lifestyle of Synchytrium endobioticum.</title>
        <authorList>
            <person name="van de Vossenberg B.T.L.H."/>
            <person name="Warris S."/>
            <person name="Nguyen H.D.T."/>
            <person name="van Gent-Pelzer M.P.E."/>
            <person name="Joly D.L."/>
            <person name="van de Geest H.C."/>
            <person name="Bonants P.J.M."/>
            <person name="Smith D.S."/>
            <person name="Levesque C.A."/>
            <person name="van der Lee T.A.J."/>
        </authorList>
    </citation>
    <scope>NUCLEOTIDE SEQUENCE [LARGE SCALE GENOMIC DNA]</scope>
    <source>
        <strain evidence="8 9">LEV6574</strain>
    </source>
</reference>
<evidence type="ECO:0000256" key="2">
    <source>
        <dbReference type="ARBA" id="ARBA00009522"/>
    </source>
</evidence>
<dbReference type="Gene3D" id="1.25.40.10">
    <property type="entry name" value="Tetratricopeptide repeat domain"/>
    <property type="match status" value="3"/>
</dbReference>
<comment type="similarity">
    <text evidence="2">Belongs to the TTC30/dfy-1/fleer family.</text>
</comment>
<dbReference type="VEuPathDB" id="FungiDB:SeMB42_g07337"/>
<keyword evidence="3" id="KW-0677">Repeat</keyword>
<evidence type="ECO:0000256" key="1">
    <source>
        <dbReference type="ARBA" id="ARBA00004138"/>
    </source>
</evidence>
<dbReference type="EMBL" id="QEAM01000370">
    <property type="protein sequence ID" value="TPX40681.1"/>
    <property type="molecule type" value="Genomic_DNA"/>
</dbReference>
<dbReference type="AlphaFoldDB" id="A0A507CNH6"/>
<keyword evidence="7" id="KW-0966">Cell projection</keyword>
<evidence type="ECO:0000313" key="9">
    <source>
        <dbReference type="Proteomes" id="UP000320475"/>
    </source>
</evidence>
<accession>A0A507CNH6</accession>
<dbReference type="GO" id="GO:0120170">
    <property type="term" value="F:intraciliary transport particle B binding"/>
    <property type="evidence" value="ECO:0007669"/>
    <property type="project" value="TreeGrafter"/>
</dbReference>
<dbReference type="FunFam" id="1.25.40.10:FF:000186">
    <property type="entry name" value="Tetratricopeptide repeat domain 30A"/>
    <property type="match status" value="1"/>
</dbReference>
<gene>
    <name evidence="8" type="ORF">SeLEV6574_g06477</name>
</gene>
<dbReference type="PANTHER" id="PTHR20931">
    <property type="entry name" value="TETRATRICOPEPTIDE REPEAT PROTEIN 30"/>
    <property type="match status" value="1"/>
</dbReference>
<dbReference type="SMART" id="SM00028">
    <property type="entry name" value="TPR"/>
    <property type="match status" value="3"/>
</dbReference>
<dbReference type="GO" id="GO:0030992">
    <property type="term" value="C:intraciliary transport particle B"/>
    <property type="evidence" value="ECO:0007669"/>
    <property type="project" value="TreeGrafter"/>
</dbReference>
<comment type="subcellular location">
    <subcellularLocation>
        <location evidence="1">Cell projection</location>
        <location evidence="1">Cilium</location>
    </subcellularLocation>
</comment>
<evidence type="ECO:0008006" key="10">
    <source>
        <dbReference type="Google" id="ProtNLM"/>
    </source>
</evidence>
<dbReference type="PANTHER" id="PTHR20931:SF0">
    <property type="entry name" value="TETRATRICOPEPTIDE REPEAT PROTEIN 30"/>
    <property type="match status" value="1"/>
</dbReference>
<dbReference type="OrthoDB" id="10249577at2759"/>
<keyword evidence="6" id="KW-0969">Cilium</keyword>
<evidence type="ECO:0000256" key="3">
    <source>
        <dbReference type="ARBA" id="ARBA00022737"/>
    </source>
</evidence>
<dbReference type="Pfam" id="PF13432">
    <property type="entry name" value="TPR_16"/>
    <property type="match status" value="1"/>
</dbReference>
<evidence type="ECO:0000256" key="6">
    <source>
        <dbReference type="ARBA" id="ARBA00023069"/>
    </source>
</evidence>
<dbReference type="GO" id="GO:0005879">
    <property type="term" value="C:axonemal microtubule"/>
    <property type="evidence" value="ECO:0007669"/>
    <property type="project" value="TreeGrafter"/>
</dbReference>
<dbReference type="InterPro" id="IPR039941">
    <property type="entry name" value="TT30"/>
</dbReference>
<keyword evidence="4" id="KW-0970">Cilium biogenesis/degradation</keyword>
<evidence type="ECO:0000256" key="5">
    <source>
        <dbReference type="ARBA" id="ARBA00022803"/>
    </source>
</evidence>
<name>A0A507CNH6_9FUNG</name>
<evidence type="ECO:0000313" key="8">
    <source>
        <dbReference type="EMBL" id="TPX40681.1"/>
    </source>
</evidence>
<dbReference type="InterPro" id="IPR011990">
    <property type="entry name" value="TPR-like_helical_dom_sf"/>
</dbReference>
<evidence type="ECO:0000256" key="4">
    <source>
        <dbReference type="ARBA" id="ARBA00022794"/>
    </source>
</evidence>
<organism evidence="8 9">
    <name type="scientific">Synchytrium endobioticum</name>
    <dbReference type="NCBI Taxonomy" id="286115"/>
    <lineage>
        <taxon>Eukaryota</taxon>
        <taxon>Fungi</taxon>
        <taxon>Fungi incertae sedis</taxon>
        <taxon>Chytridiomycota</taxon>
        <taxon>Chytridiomycota incertae sedis</taxon>
        <taxon>Chytridiomycetes</taxon>
        <taxon>Synchytriales</taxon>
        <taxon>Synchytriaceae</taxon>
        <taxon>Synchytrium</taxon>
    </lineage>
</organism>
<sequence length="693" mass="78735">MSLPPRTAYNPPRTAAQLHSSMGMPSTTNALGNQLPATAPLSLHQIPEGKYTWIIYAYIQQGRFNDVVKLLANEVSATAPSGANSRSRAALSLLAYCHYQLQEFVAAAECYEQLARLFPEVEEYKLYYAQCLYKAGNHVAATKVCLTVDAPNLSEKSRKLQAALKYEANDLEGCKTILDDCSQDDVDTMINTACLVYKEGKVTEALQRYQAALKITGYQADLTYYVALCYYCLRQYDQALKCIGDLIERGVKEHPELNVGTDREAVELRYVGNSQTLHETCLVEAFNLKAAILYVSRDYEGSREALQDMPPRQEHDLDAITLHNLALTHMEADPTGGFEKMTFLINNAMACPPEAFENLLLLYCKYEYYDLAADLLAQQAGVGVVDPYVQEFLEAASLRRSAPDEAYRRFADMGNKHRETLDLIAKKIQEYQKAQKNDEVKHLLREVEEGVNRYIPAMMHQARILWDKQDYASLENLLRSAAGYCAESPVWMLNVAHVLFIQESKYTEAILYYRLIVKDNIEQILNIQAIVLANLCVSYIMTSQNEEAEELMRRIEKEEERVGYEDPSKRCYHLCIVNLVIGTLYCAKGNYEFGISRVCKSLEPFNRKLGTDTWHYAKRPFCALLETLSRHMLLLRDSSYQEILTFLEGCEIHGKDIPAAIDPANVQQLDPLKSTVAYEARLLRAAFLRLYNY</sequence>
<dbReference type="GO" id="GO:0042073">
    <property type="term" value="P:intraciliary transport"/>
    <property type="evidence" value="ECO:0007669"/>
    <property type="project" value="TreeGrafter"/>
</dbReference>
<keyword evidence="5" id="KW-0802">TPR repeat</keyword>
<dbReference type="InterPro" id="IPR019734">
    <property type="entry name" value="TPR_rpt"/>
</dbReference>
<protein>
    <recommendedName>
        <fullName evidence="10">Tetratricopeptide repeat protein 30</fullName>
    </recommendedName>
</protein>